<dbReference type="InterPro" id="IPR050985">
    <property type="entry name" value="Alpha-glycosidase_related"/>
</dbReference>
<dbReference type="Proteomes" id="UP000663844">
    <property type="component" value="Unassembled WGS sequence"/>
</dbReference>
<dbReference type="Gene3D" id="3.20.20.70">
    <property type="entry name" value="Aldolase class I"/>
    <property type="match status" value="1"/>
</dbReference>
<organism evidence="6 7">
    <name type="scientific">Adineta steineri</name>
    <dbReference type="NCBI Taxonomy" id="433720"/>
    <lineage>
        <taxon>Eukaryota</taxon>
        <taxon>Metazoa</taxon>
        <taxon>Spiralia</taxon>
        <taxon>Gnathifera</taxon>
        <taxon>Rotifera</taxon>
        <taxon>Eurotatoria</taxon>
        <taxon>Bdelloidea</taxon>
        <taxon>Adinetida</taxon>
        <taxon>Adinetidae</taxon>
        <taxon>Adineta</taxon>
    </lineage>
</organism>
<feature type="domain" description="Glycosyl hydrolase family 36 N-terminal" evidence="5">
    <location>
        <begin position="32"/>
        <end position="78"/>
    </location>
</feature>
<dbReference type="Gene3D" id="2.70.98.60">
    <property type="entry name" value="alpha-galactosidase from lactobacil brevis"/>
    <property type="match status" value="1"/>
</dbReference>
<feature type="non-terminal residue" evidence="6">
    <location>
        <position position="254"/>
    </location>
</feature>
<evidence type="ECO:0000256" key="4">
    <source>
        <dbReference type="ARBA" id="ARBA00023295"/>
    </source>
</evidence>
<dbReference type="CDD" id="cd14791">
    <property type="entry name" value="GH36"/>
    <property type="match status" value="1"/>
</dbReference>
<evidence type="ECO:0000256" key="3">
    <source>
        <dbReference type="ARBA" id="ARBA00022801"/>
    </source>
</evidence>
<comment type="catalytic activity">
    <reaction evidence="1">
        <text>Hydrolysis of terminal, non-reducing alpha-D-galactose residues in alpha-D-galactosides, including galactose oligosaccharides, galactomannans and galactolipids.</text>
        <dbReference type="EC" id="3.2.1.22"/>
    </reaction>
</comment>
<dbReference type="PROSITE" id="PS00512">
    <property type="entry name" value="ALPHA_GALACTOSIDASE"/>
    <property type="match status" value="1"/>
</dbReference>
<dbReference type="PRINTS" id="PR00743">
    <property type="entry name" value="GLHYDRLASE36"/>
</dbReference>
<dbReference type="SUPFAM" id="SSF51445">
    <property type="entry name" value="(Trans)glycosidases"/>
    <property type="match status" value="1"/>
</dbReference>
<accession>A0A820JJR0</accession>
<dbReference type="PANTHER" id="PTHR43053">
    <property type="entry name" value="GLYCOSIDASE FAMILY 31"/>
    <property type="match status" value="1"/>
</dbReference>
<evidence type="ECO:0000313" key="6">
    <source>
        <dbReference type="EMBL" id="CAF4325629.1"/>
    </source>
</evidence>
<comment type="caution">
    <text evidence="6">The sequence shown here is derived from an EMBL/GenBank/DDBJ whole genome shotgun (WGS) entry which is preliminary data.</text>
</comment>
<dbReference type="InterPro" id="IPR000111">
    <property type="entry name" value="Glyco_hydro_27/36_CS"/>
</dbReference>
<dbReference type="InterPro" id="IPR038417">
    <property type="entry name" value="Alpga-gal_N_sf"/>
</dbReference>
<dbReference type="InterPro" id="IPR031704">
    <property type="entry name" value="Glyco_hydro_36_N"/>
</dbReference>
<evidence type="ECO:0000256" key="1">
    <source>
        <dbReference type="ARBA" id="ARBA00001255"/>
    </source>
</evidence>
<dbReference type="Pfam" id="PF02065">
    <property type="entry name" value="Melibiase"/>
    <property type="match status" value="1"/>
</dbReference>
<dbReference type="Pfam" id="PF16875">
    <property type="entry name" value="Glyco_hydro_36N"/>
    <property type="match status" value="1"/>
</dbReference>
<name>A0A820JJR0_9BILA</name>
<dbReference type="AlphaFoldDB" id="A0A820JJR0"/>
<feature type="non-terminal residue" evidence="6">
    <location>
        <position position="1"/>
    </location>
</feature>
<dbReference type="EMBL" id="CAJOAZ010018389">
    <property type="protein sequence ID" value="CAF4325629.1"/>
    <property type="molecule type" value="Genomic_DNA"/>
</dbReference>
<dbReference type="GO" id="GO:0004557">
    <property type="term" value="F:alpha-galactosidase activity"/>
    <property type="evidence" value="ECO:0007669"/>
    <property type="project" value="UniProtKB-EC"/>
</dbReference>
<proteinExistence type="predicted"/>
<dbReference type="InterPro" id="IPR013785">
    <property type="entry name" value="Aldolase_TIM"/>
</dbReference>
<sequence length="254" mass="29382">LNRVLIDFENNTRADLFQAPSFLVSLNQPINHDDDDQGEILAGTLAWSGNYQLQFEIDPLGNLRLLTGISPYASEYYLVAEQEFITPSFLFTYSSYGIGTASRNWHRWARKYRIPQGENNRLTLLNNWESTYFNFNETILTSLMKDGKKLGVDLFLLDDGWFGNKYPRNDDHAGLGDWQENVKKLPHGIDFLTNAAETIGIKFGIWLEPEMVNPKSELYENHLDWVLKVPSRTEYYFRNQLVLDLTNPAVQDFV</sequence>
<dbReference type="InterPro" id="IPR002252">
    <property type="entry name" value="Glyco_hydro_36"/>
</dbReference>
<evidence type="ECO:0000256" key="2">
    <source>
        <dbReference type="ARBA" id="ARBA00012755"/>
    </source>
</evidence>
<keyword evidence="4" id="KW-0326">Glycosidase</keyword>
<keyword evidence="3" id="KW-0378">Hydrolase</keyword>
<evidence type="ECO:0000259" key="5">
    <source>
        <dbReference type="Pfam" id="PF16875"/>
    </source>
</evidence>
<gene>
    <name evidence="6" type="ORF">OXD698_LOCUS47413</name>
</gene>
<reference evidence="6" key="1">
    <citation type="submission" date="2021-02" db="EMBL/GenBank/DDBJ databases">
        <authorList>
            <person name="Nowell W R."/>
        </authorList>
    </citation>
    <scope>NUCLEOTIDE SEQUENCE</scope>
</reference>
<dbReference type="PANTHER" id="PTHR43053:SF3">
    <property type="entry name" value="ALPHA-GALACTOSIDASE C-RELATED"/>
    <property type="match status" value="1"/>
</dbReference>
<dbReference type="GO" id="GO:0016052">
    <property type="term" value="P:carbohydrate catabolic process"/>
    <property type="evidence" value="ECO:0007669"/>
    <property type="project" value="InterPro"/>
</dbReference>
<dbReference type="InterPro" id="IPR017853">
    <property type="entry name" value="GH"/>
</dbReference>
<dbReference type="EC" id="3.2.1.22" evidence="2"/>
<protein>
    <recommendedName>
        <fullName evidence="2">alpha-galactosidase</fullName>
        <ecNumber evidence="2">3.2.1.22</ecNumber>
    </recommendedName>
</protein>
<evidence type="ECO:0000313" key="7">
    <source>
        <dbReference type="Proteomes" id="UP000663844"/>
    </source>
</evidence>